<dbReference type="SMART" id="SM00248">
    <property type="entry name" value="ANK"/>
    <property type="match status" value="2"/>
</dbReference>
<feature type="repeat" description="ANK" evidence="4">
    <location>
        <begin position="167"/>
        <end position="199"/>
    </location>
</feature>
<accession>A0A4W4HKC5</accession>
<keyword evidence="8" id="KW-1185">Reference proteome</keyword>
<dbReference type="PANTHER" id="PTHR14491:SF9">
    <property type="entry name" value="ANKYRIN REPEAT DOMAIN-CONTAINING PROTEIN SOWAHB-LIKE"/>
    <property type="match status" value="1"/>
</dbReference>
<dbReference type="AlphaFoldDB" id="A0A4W4HKC5"/>
<name>A0A4W4HKC5_ELEEL</name>
<dbReference type="InterPro" id="IPR002110">
    <property type="entry name" value="Ankyrin_rpt"/>
</dbReference>
<dbReference type="OMA" id="CHYLNIK"/>
<dbReference type="InterPro" id="IPR036770">
    <property type="entry name" value="Ankyrin_rpt-contain_sf"/>
</dbReference>
<reference evidence="8" key="1">
    <citation type="journal article" date="2014" name="Science">
        <title>Nonhuman genetics. Genomic basis for the convergent evolution of electric organs.</title>
        <authorList>
            <person name="Gallant J.R."/>
            <person name="Traeger L.L."/>
            <person name="Volkening J.D."/>
            <person name="Moffett H."/>
            <person name="Chen P.H."/>
            <person name="Novina C.D."/>
            <person name="Phillips G.N.Jr."/>
            <person name="Anand R."/>
            <person name="Wells G.B."/>
            <person name="Pinch M."/>
            <person name="Guth R."/>
            <person name="Unguez G.A."/>
            <person name="Albert J.S."/>
            <person name="Zakon H.H."/>
            <person name="Samanta M.P."/>
            <person name="Sussman M.R."/>
        </authorList>
    </citation>
    <scope>NUCLEOTIDE SEQUENCE [LARGE SCALE GENOMIC DNA]</scope>
</reference>
<reference evidence="7" key="5">
    <citation type="submission" date="2025-09" db="UniProtKB">
        <authorList>
            <consortium name="Ensembl"/>
        </authorList>
    </citation>
    <scope>IDENTIFICATION</scope>
</reference>
<protein>
    <recommendedName>
        <fullName evidence="6">SOWAHA-C winged helix-turn-helix domain-containing protein</fullName>
    </recommendedName>
</protein>
<evidence type="ECO:0000256" key="5">
    <source>
        <dbReference type="SAM" id="MobiDB-lite"/>
    </source>
</evidence>
<dbReference type="Ensembl" id="ENSEEET00000051117.2">
    <property type="protein sequence ID" value="ENSEEEP00000050563.2"/>
    <property type="gene ID" value="ENSEEEG00000023778.2"/>
</dbReference>
<organism evidence="7 8">
    <name type="scientific">Electrophorus electricus</name>
    <name type="common">Electric eel</name>
    <name type="synonym">Gymnotus electricus</name>
    <dbReference type="NCBI Taxonomy" id="8005"/>
    <lineage>
        <taxon>Eukaryota</taxon>
        <taxon>Metazoa</taxon>
        <taxon>Chordata</taxon>
        <taxon>Craniata</taxon>
        <taxon>Vertebrata</taxon>
        <taxon>Euteleostomi</taxon>
        <taxon>Actinopterygii</taxon>
        <taxon>Neopterygii</taxon>
        <taxon>Teleostei</taxon>
        <taxon>Ostariophysi</taxon>
        <taxon>Gymnotiformes</taxon>
        <taxon>Gymnotoidei</taxon>
        <taxon>Gymnotidae</taxon>
        <taxon>Electrophorus</taxon>
    </lineage>
</organism>
<evidence type="ECO:0000313" key="8">
    <source>
        <dbReference type="Proteomes" id="UP000314983"/>
    </source>
</evidence>
<sequence>MGDVSEACLLDYIYCSGGKVTNTDLLKTYKPYISHSDLHLREKYLVLKKKYKQLMQERESKSGAEAEAEAGRQCDLTELRSWAPARQPSPTSMDVEQSRKPALVAWCEAPAITVSEAQVEEPIEDVSIPCLHLDPIEKEWMYSAACGRLPHLTQLLKQDASLANKKVTRTALHWAAKHGKQDMAVAMADAGADVNTKAVSHGYTPLHIAALHGHRHIIDLLITTYGAKENLRDYSGHLASHYLNIQKTVEEPSDLSEAMQSFSFERRNRKLSSLFHSRKKWGSAEELAPVPEERTAPQQLTIPAFRPRKFSR</sequence>
<dbReference type="Proteomes" id="UP000314983">
    <property type="component" value="Chromosome 22"/>
</dbReference>
<dbReference type="InterPro" id="IPR058889">
    <property type="entry name" value="WHD_SOWAHA-C"/>
</dbReference>
<evidence type="ECO:0000256" key="3">
    <source>
        <dbReference type="ARBA" id="ARBA00038122"/>
    </source>
</evidence>
<keyword evidence="2 4" id="KW-0040">ANK repeat</keyword>
<evidence type="ECO:0000256" key="2">
    <source>
        <dbReference type="ARBA" id="ARBA00023043"/>
    </source>
</evidence>
<dbReference type="PANTHER" id="PTHR14491">
    <property type="entry name" value="SOSONDOWAH, ISOFORM G"/>
    <property type="match status" value="1"/>
</dbReference>
<reference evidence="7" key="3">
    <citation type="submission" date="2020-05" db="EMBL/GenBank/DDBJ databases">
        <title>Electrophorus electricus (electric eel) genome, fEleEle1, primary haplotype.</title>
        <authorList>
            <person name="Myers G."/>
            <person name="Meyer A."/>
            <person name="Fedrigo O."/>
            <person name="Formenti G."/>
            <person name="Rhie A."/>
            <person name="Tracey A."/>
            <person name="Sims Y."/>
            <person name="Jarvis E.D."/>
        </authorList>
    </citation>
    <scope>NUCLEOTIDE SEQUENCE [LARGE SCALE GENOMIC DNA]</scope>
</reference>
<feature type="region of interest" description="Disordered" evidence="5">
    <location>
        <begin position="285"/>
        <end position="312"/>
    </location>
</feature>
<feature type="domain" description="SOWAHA-C winged helix-turn-helix" evidence="6">
    <location>
        <begin position="4"/>
        <end position="40"/>
    </location>
</feature>
<evidence type="ECO:0000256" key="1">
    <source>
        <dbReference type="ARBA" id="ARBA00022737"/>
    </source>
</evidence>
<dbReference type="Pfam" id="PF12796">
    <property type="entry name" value="Ank_2"/>
    <property type="match status" value="1"/>
</dbReference>
<dbReference type="GeneTree" id="ENSGT00950000183003"/>
<evidence type="ECO:0000259" key="6">
    <source>
        <dbReference type="Pfam" id="PF25877"/>
    </source>
</evidence>
<comment type="similarity">
    <text evidence="3">Belongs to the SOWAH family.</text>
</comment>
<keyword evidence="1" id="KW-0677">Repeat</keyword>
<reference evidence="7" key="4">
    <citation type="submission" date="2025-08" db="UniProtKB">
        <authorList>
            <consortium name="Ensembl"/>
        </authorList>
    </citation>
    <scope>IDENTIFICATION</scope>
</reference>
<proteinExistence type="inferred from homology"/>
<dbReference type="SUPFAM" id="SSF48403">
    <property type="entry name" value="Ankyrin repeat"/>
    <property type="match status" value="1"/>
</dbReference>
<dbReference type="PROSITE" id="PS50088">
    <property type="entry name" value="ANK_REPEAT"/>
    <property type="match status" value="2"/>
</dbReference>
<dbReference type="STRING" id="8005.ENSEEEP00000050563"/>
<reference evidence="8" key="2">
    <citation type="journal article" date="2017" name="Sci. Adv.">
        <title>A tail of two voltages: Proteomic comparison of the three electric organs of the electric eel.</title>
        <authorList>
            <person name="Traeger L.L."/>
            <person name="Sabat G."/>
            <person name="Barrett-Wilt G.A."/>
            <person name="Wells G.B."/>
            <person name="Sussman M.R."/>
        </authorList>
    </citation>
    <scope>NUCLEOTIDE SEQUENCE [LARGE SCALE GENOMIC DNA]</scope>
</reference>
<dbReference type="Pfam" id="PF25877">
    <property type="entry name" value="WHD_SOWAH"/>
    <property type="match status" value="1"/>
</dbReference>
<dbReference type="PROSITE" id="PS50297">
    <property type="entry name" value="ANK_REP_REGION"/>
    <property type="match status" value="2"/>
</dbReference>
<evidence type="ECO:0000256" key="4">
    <source>
        <dbReference type="PROSITE-ProRule" id="PRU00023"/>
    </source>
</evidence>
<feature type="repeat" description="ANK" evidence="4">
    <location>
        <begin position="201"/>
        <end position="234"/>
    </location>
</feature>
<dbReference type="Gene3D" id="1.25.40.20">
    <property type="entry name" value="Ankyrin repeat-containing domain"/>
    <property type="match status" value="1"/>
</dbReference>
<evidence type="ECO:0000313" key="7">
    <source>
        <dbReference type="Ensembl" id="ENSEEEP00000050563.2"/>
    </source>
</evidence>